<name>A0ABS7TIR7_9BACT</name>
<accession>A0ABS7TIR7</accession>
<organism evidence="1 2">
    <name type="scientific">Nannocystis pusilla</name>
    <dbReference type="NCBI Taxonomy" id="889268"/>
    <lineage>
        <taxon>Bacteria</taxon>
        <taxon>Pseudomonadati</taxon>
        <taxon>Myxococcota</taxon>
        <taxon>Polyangia</taxon>
        <taxon>Nannocystales</taxon>
        <taxon>Nannocystaceae</taxon>
        <taxon>Nannocystis</taxon>
    </lineage>
</organism>
<dbReference type="Proteomes" id="UP001139031">
    <property type="component" value="Unassembled WGS sequence"/>
</dbReference>
<dbReference type="RefSeq" id="WP_224189864.1">
    <property type="nucleotide sequence ID" value="NZ_JAIRAU010000001.1"/>
</dbReference>
<evidence type="ECO:0008006" key="3">
    <source>
        <dbReference type="Google" id="ProtNLM"/>
    </source>
</evidence>
<comment type="caution">
    <text evidence="1">The sequence shown here is derived from an EMBL/GenBank/DDBJ whole genome shotgun (WGS) entry which is preliminary data.</text>
</comment>
<evidence type="ECO:0000313" key="2">
    <source>
        <dbReference type="Proteomes" id="UP001139031"/>
    </source>
</evidence>
<sequence length="183" mass="20894">MAEWVIDTNVLIIATTAQQGRPPRRIANDENPVPVTTEKELWEVFSWLEAVNKDPSTYVVLDVLHHFIEKEYSNKIEKDEYGRMVIANKLTKCHYRPVYVEPDENGDPWIPHDAGHKVFDHADRRMVAAAVESGAPIANACDTDWLDLLHDGTLAELGISVHQIIEVWCREEWARVKARKAGK</sequence>
<proteinExistence type="predicted"/>
<evidence type="ECO:0000313" key="1">
    <source>
        <dbReference type="EMBL" id="MBZ5708109.1"/>
    </source>
</evidence>
<protein>
    <recommendedName>
        <fullName evidence="3">PIN domain-containing protein</fullName>
    </recommendedName>
</protein>
<reference evidence="1" key="1">
    <citation type="submission" date="2021-08" db="EMBL/GenBank/DDBJ databases">
        <authorList>
            <person name="Stevens D.C."/>
        </authorList>
    </citation>
    <scope>NUCLEOTIDE SEQUENCE</scope>
    <source>
        <strain evidence="1">DSM 53165</strain>
    </source>
</reference>
<gene>
    <name evidence="1" type="ORF">K7C98_02490</name>
</gene>
<dbReference type="EMBL" id="JAIRAU010000001">
    <property type="protein sequence ID" value="MBZ5708109.1"/>
    <property type="molecule type" value="Genomic_DNA"/>
</dbReference>
<keyword evidence="2" id="KW-1185">Reference proteome</keyword>